<sequence length="81" mass="9474">MTFSSTHIRVCQLLQRLLENRLFFKTEKLEFHTSQVSFLGFIVKEGQVQADPEKVKAVVEWPAPTNQKLLLRFLGFANFYL</sequence>
<keyword evidence="2" id="KW-1185">Reference proteome</keyword>
<gene>
    <name evidence="1" type="ORF">L3Q82_000723</name>
</gene>
<proteinExistence type="predicted"/>
<comment type="caution">
    <text evidence="1">The sequence shown here is derived from an EMBL/GenBank/DDBJ whole genome shotgun (WGS) entry which is preliminary data.</text>
</comment>
<organism evidence="1 2">
    <name type="scientific">Scortum barcoo</name>
    <name type="common">barcoo grunter</name>
    <dbReference type="NCBI Taxonomy" id="214431"/>
    <lineage>
        <taxon>Eukaryota</taxon>
        <taxon>Metazoa</taxon>
        <taxon>Chordata</taxon>
        <taxon>Craniata</taxon>
        <taxon>Vertebrata</taxon>
        <taxon>Euteleostomi</taxon>
        <taxon>Actinopterygii</taxon>
        <taxon>Neopterygii</taxon>
        <taxon>Teleostei</taxon>
        <taxon>Neoteleostei</taxon>
        <taxon>Acanthomorphata</taxon>
        <taxon>Eupercaria</taxon>
        <taxon>Centrarchiformes</taxon>
        <taxon>Terapontoidei</taxon>
        <taxon>Terapontidae</taxon>
        <taxon>Scortum</taxon>
    </lineage>
</organism>
<protein>
    <submittedName>
        <fullName evidence="1">Uncharacterized protein</fullName>
    </submittedName>
</protein>
<dbReference type="Proteomes" id="UP000831701">
    <property type="component" value="Chromosome 11"/>
</dbReference>
<name>A0ACB8WDD5_9TELE</name>
<reference evidence="1" key="1">
    <citation type="submission" date="2022-04" db="EMBL/GenBank/DDBJ databases">
        <title>Jade perch genome.</title>
        <authorList>
            <person name="Chao B."/>
        </authorList>
    </citation>
    <scope>NUCLEOTIDE SEQUENCE</scope>
    <source>
        <strain evidence="1">CB-2022</strain>
    </source>
</reference>
<accession>A0ACB8WDD5</accession>
<evidence type="ECO:0000313" key="2">
    <source>
        <dbReference type="Proteomes" id="UP000831701"/>
    </source>
</evidence>
<evidence type="ECO:0000313" key="1">
    <source>
        <dbReference type="EMBL" id="KAI3365838.1"/>
    </source>
</evidence>
<dbReference type="EMBL" id="CM041541">
    <property type="protein sequence ID" value="KAI3365838.1"/>
    <property type="molecule type" value="Genomic_DNA"/>
</dbReference>